<evidence type="ECO:0000256" key="1">
    <source>
        <dbReference type="SAM" id="MobiDB-lite"/>
    </source>
</evidence>
<dbReference type="GO" id="GO:0005886">
    <property type="term" value="C:plasma membrane"/>
    <property type="evidence" value="ECO:0007669"/>
    <property type="project" value="TreeGrafter"/>
</dbReference>
<evidence type="ECO:0000313" key="3">
    <source>
        <dbReference type="EMBL" id="SHI96846.1"/>
    </source>
</evidence>
<organism evidence="3 4">
    <name type="scientific">Halodesulfovibrio aestuarii</name>
    <dbReference type="NCBI Taxonomy" id="126333"/>
    <lineage>
        <taxon>Bacteria</taxon>
        <taxon>Pseudomonadati</taxon>
        <taxon>Thermodesulfobacteriota</taxon>
        <taxon>Desulfovibrionia</taxon>
        <taxon>Desulfovibrionales</taxon>
        <taxon>Desulfovibrionaceae</taxon>
        <taxon>Halodesulfovibrio</taxon>
    </lineage>
</organism>
<dbReference type="Gene3D" id="1.20.1640.10">
    <property type="entry name" value="Multidrug efflux transporter AcrB transmembrane domain"/>
    <property type="match status" value="2"/>
</dbReference>
<dbReference type="RefSeq" id="WP_020000808.1">
    <property type="nucleotide sequence ID" value="NZ_CP192219.1"/>
</dbReference>
<dbReference type="PRINTS" id="PR00702">
    <property type="entry name" value="ACRIFLAVINRP"/>
</dbReference>
<feature type="transmembrane region" description="Helical" evidence="2">
    <location>
        <begin position="405"/>
        <end position="427"/>
    </location>
</feature>
<dbReference type="GO" id="GO:0042910">
    <property type="term" value="F:xenobiotic transmembrane transporter activity"/>
    <property type="evidence" value="ECO:0007669"/>
    <property type="project" value="TreeGrafter"/>
</dbReference>
<dbReference type="SUPFAM" id="SSF82714">
    <property type="entry name" value="Multidrug efflux transporter AcrB TolC docking domain, DN and DC subdomains"/>
    <property type="match status" value="2"/>
</dbReference>
<proteinExistence type="predicted"/>
<feature type="transmembrane region" description="Helical" evidence="2">
    <location>
        <begin position="929"/>
        <end position="950"/>
    </location>
</feature>
<dbReference type="Gene3D" id="3.30.70.1440">
    <property type="entry name" value="Multidrug efflux transporter AcrB pore domain"/>
    <property type="match status" value="1"/>
</dbReference>
<dbReference type="Gene3D" id="3.30.2090.10">
    <property type="entry name" value="Multidrug efflux transporter AcrB TolC docking domain, DN and DC subdomains"/>
    <property type="match status" value="2"/>
</dbReference>
<keyword evidence="2" id="KW-1133">Transmembrane helix</keyword>
<feature type="transmembrane region" description="Helical" evidence="2">
    <location>
        <begin position="876"/>
        <end position="896"/>
    </location>
</feature>
<feature type="transmembrane region" description="Helical" evidence="2">
    <location>
        <begin position="447"/>
        <end position="468"/>
    </location>
</feature>
<keyword evidence="2" id="KW-0472">Membrane</keyword>
<name>A0A8G2FAR7_9BACT</name>
<evidence type="ECO:0000313" key="4">
    <source>
        <dbReference type="Proteomes" id="UP000184001"/>
    </source>
</evidence>
<feature type="transmembrane region" description="Helical" evidence="2">
    <location>
        <begin position="902"/>
        <end position="922"/>
    </location>
</feature>
<feature type="transmembrane region" description="Helical" evidence="2">
    <location>
        <begin position="350"/>
        <end position="368"/>
    </location>
</feature>
<dbReference type="InterPro" id="IPR001036">
    <property type="entry name" value="Acrflvin-R"/>
</dbReference>
<evidence type="ECO:0000256" key="2">
    <source>
        <dbReference type="SAM" id="Phobius"/>
    </source>
</evidence>
<feature type="transmembrane region" description="Helical" evidence="2">
    <location>
        <begin position="546"/>
        <end position="566"/>
    </location>
</feature>
<dbReference type="Pfam" id="PF00873">
    <property type="entry name" value="ACR_tran"/>
    <property type="match status" value="1"/>
</dbReference>
<dbReference type="InterPro" id="IPR027463">
    <property type="entry name" value="AcrB_DN_DC_subdom"/>
</dbReference>
<reference evidence="3 4" key="1">
    <citation type="submission" date="2016-11" db="EMBL/GenBank/DDBJ databases">
        <authorList>
            <person name="Varghese N."/>
            <person name="Submissions S."/>
        </authorList>
    </citation>
    <scope>NUCLEOTIDE SEQUENCE [LARGE SCALE GENOMIC DNA]</scope>
    <source>
        <strain evidence="3 4">DSM 17919</strain>
    </source>
</reference>
<dbReference type="Gene3D" id="3.30.70.1320">
    <property type="entry name" value="Multidrug efflux transporter AcrB pore domain like"/>
    <property type="match status" value="1"/>
</dbReference>
<dbReference type="PANTHER" id="PTHR32063:SF33">
    <property type="entry name" value="RND SUPERFAMILY EFFLUX PUMP PERMEASE COMPONENT"/>
    <property type="match status" value="1"/>
</dbReference>
<dbReference type="AlphaFoldDB" id="A0A8G2FAR7"/>
<comment type="caution">
    <text evidence="3">The sequence shown here is derived from an EMBL/GenBank/DDBJ whole genome shotgun (WGS) entry which is preliminary data.</text>
</comment>
<keyword evidence="2" id="KW-0812">Transmembrane</keyword>
<dbReference type="PANTHER" id="PTHR32063">
    <property type="match status" value="1"/>
</dbReference>
<dbReference type="SUPFAM" id="SSF82693">
    <property type="entry name" value="Multidrug efflux transporter AcrB pore domain, PN1, PN2, PC1 and PC2 subdomains"/>
    <property type="match status" value="2"/>
</dbReference>
<dbReference type="SUPFAM" id="SSF82866">
    <property type="entry name" value="Multidrug efflux transporter AcrB transmembrane domain"/>
    <property type="match status" value="2"/>
</dbReference>
<dbReference type="EMBL" id="FQZR01000003">
    <property type="protein sequence ID" value="SHI96846.1"/>
    <property type="molecule type" value="Genomic_DNA"/>
</dbReference>
<dbReference type="Proteomes" id="UP000184001">
    <property type="component" value="Unassembled WGS sequence"/>
</dbReference>
<feature type="transmembrane region" description="Helical" evidence="2">
    <location>
        <begin position="374"/>
        <end position="393"/>
    </location>
</feature>
<feature type="region of interest" description="Disordered" evidence="1">
    <location>
        <begin position="1"/>
        <end position="24"/>
    </location>
</feature>
<feature type="transmembrane region" description="Helical" evidence="2">
    <location>
        <begin position="475"/>
        <end position="498"/>
    </location>
</feature>
<accession>A0A8G2FAR7</accession>
<feature type="transmembrane region" description="Helical" evidence="2">
    <location>
        <begin position="975"/>
        <end position="994"/>
    </location>
</feature>
<dbReference type="Gene3D" id="3.30.70.1430">
    <property type="entry name" value="Multidrug efflux transporter AcrB pore domain"/>
    <property type="match status" value="2"/>
</dbReference>
<feature type="transmembrane region" description="Helical" evidence="2">
    <location>
        <begin position="1006"/>
        <end position="1032"/>
    </location>
</feature>
<protein>
    <submittedName>
        <fullName evidence="3">Multidrug efflux pump subunit AcrB</fullName>
    </submittedName>
</protein>
<sequence length="1057" mass="115551">MQMSPLASQHRKPISPEPEKSRGPVAWMAGNSVAANLLMLILLIGGLVLGSNTTQEVFPEIEMDAVSITIAYPGASPEEIERSIVQAVEEAIEGIEGIEDITSTANENSATIRAELLDGADVDRVWQDIKTEVDRITTFPDEAEDPRITIDARKRSVLTLVISGNVSELVLRDYANQLEDALLRSPEITQADVSGVRDLETHVEISRNTLRKYNLTLTDVASQIKKASVELGGGSLKTTQGEILVRVSDRKLVAKDFKRIPILTDKYGASIYLGDIAKIWDGFEDTDEWSSFDGNRAVSVDVYRIGSQTPMSVATAALDVVEEFKTNLPPGMKVGSHHNRYIIFQDRAELLLSNAYIGLALVFIFLALFLEIRLAFWVSLGIPISFFGAFVFLPFTDFSINMITMFAFIITLGIVVDDAIVVGENVYYHRNLGKSRLQAAIDGAKEVIMPVTFSVLTNIITFLPLYFVPGIMGKIFKYIPVVVGFVFLISLVESIFILPAHLAHGSEKSRIPGLGWLIRFQQRFSNRFEKFIANQFGAFISRLITYRYAVLGSALAILFITVGFALSGRLGMVLFPTVESDYAYSSITMPYGTPVERIKEVEKQLFTSANNVISNNGGEKLSTGVFTDIANNILTARIYLTPPDSRPISTSKVTALWRKAVGTVDGAETVDFLADRGGPGSGKGVTIQLSHRNIAMLEKAATELAEAMSLLNGVSDIDDGNARGKRQFDIKLLPAGEAAGLNSREVANQLRNAFYGAEALKQQVGQDEVTVRVRLPKAERASVATFDDLILTLPDGGEMLLRDAARITRAFADTSITRENGKRIRSVAGNVTPRNRSEQVIASVKSDILPELLQKYPGLNYSLEGKQADMRDSIQSLVKGLLLTLLAIYALLAIPFKSYTQPLIVLLSIPFGMVGAIIGHMVMGYSLSLMSMFGLVALSGVVVNDSLVLVDFTNRLRREGYTPQEAVISGAVKRFRPILLTTITTCGGLAPMILETSRQARFLIPMAISLGFGILFATLITLVLVPCFYLVFEDIAQLVSAKSSHATDTTAATEHPV</sequence>
<gene>
    <name evidence="3" type="ORF">SAMN05660830_01223</name>
</gene>